<evidence type="ECO:0000256" key="4">
    <source>
        <dbReference type="ARBA" id="ARBA00022692"/>
    </source>
</evidence>
<evidence type="ECO:0000313" key="11">
    <source>
        <dbReference type="Proteomes" id="UP000000267"/>
    </source>
</evidence>
<feature type="transmembrane region" description="Helical" evidence="9">
    <location>
        <begin position="136"/>
        <end position="154"/>
    </location>
</feature>
<evidence type="ECO:0000256" key="3">
    <source>
        <dbReference type="ARBA" id="ARBA00022597"/>
    </source>
</evidence>
<protein>
    <recommendedName>
        <fullName evidence="9">GDP-mannose transporter</fullName>
        <shortName evidence="9">GMT</shortName>
    </recommendedName>
</protein>
<feature type="transmembrane region" description="Helical" evidence="9">
    <location>
        <begin position="347"/>
        <end position="366"/>
    </location>
</feature>
<organism evidence="11">
    <name type="scientific">Vanderwaltozyma polyspora (strain ATCC 22028 / DSM 70294 / BCRC 21397 / CBS 2163 / NBRC 10782 / NRRL Y-8283 / UCD 57-17)</name>
    <name type="common">Kluyveromyces polysporus</name>
    <dbReference type="NCBI Taxonomy" id="436907"/>
    <lineage>
        <taxon>Eukaryota</taxon>
        <taxon>Fungi</taxon>
        <taxon>Dikarya</taxon>
        <taxon>Ascomycota</taxon>
        <taxon>Saccharomycotina</taxon>
        <taxon>Saccharomycetes</taxon>
        <taxon>Saccharomycetales</taxon>
        <taxon>Saccharomycetaceae</taxon>
        <taxon>Vanderwaltozyma</taxon>
    </lineage>
</organism>
<dbReference type="PANTHER" id="PTHR11132">
    <property type="entry name" value="SOLUTE CARRIER FAMILY 35"/>
    <property type="match status" value="1"/>
</dbReference>
<dbReference type="KEGG" id="vpo:Kpol_1004p60"/>
<dbReference type="PhylomeDB" id="A7TJB4"/>
<comment type="subcellular location">
    <subcellularLocation>
        <location evidence="1 9">Cytoplasmic vesicle membrane</location>
        <topology evidence="1 9">Multi-pass membrane protein</topology>
    </subcellularLocation>
    <subcellularLocation>
        <location evidence="9">Golgi apparatus membrane</location>
        <topology evidence="9">Multi-pass membrane protein</topology>
    </subcellularLocation>
    <subcellularLocation>
        <location evidence="9">Endoplasmic reticulum membrane</location>
        <topology evidence="9">Multi-pass membrane protein</topology>
    </subcellularLocation>
</comment>
<dbReference type="SUPFAM" id="SSF103481">
    <property type="entry name" value="Multidrug resistance efflux transporter EmrE"/>
    <property type="match status" value="1"/>
</dbReference>
<dbReference type="InterPro" id="IPR013657">
    <property type="entry name" value="SCL35B1-4/HUT1"/>
</dbReference>
<keyword evidence="11" id="KW-1185">Reference proteome</keyword>
<keyword evidence="5 9" id="KW-1133">Transmembrane helix</keyword>
<keyword evidence="7 9" id="KW-0472">Membrane</keyword>
<keyword evidence="6 9" id="KW-0333">Golgi apparatus</keyword>
<evidence type="ECO:0000313" key="10">
    <source>
        <dbReference type="EMBL" id="EDO17683.1"/>
    </source>
</evidence>
<feature type="transmembrane region" description="Helical" evidence="9">
    <location>
        <begin position="319"/>
        <end position="341"/>
    </location>
</feature>
<evidence type="ECO:0000256" key="9">
    <source>
        <dbReference type="RuleBase" id="RU367097"/>
    </source>
</evidence>
<feature type="transmembrane region" description="Helical" evidence="9">
    <location>
        <begin position="169"/>
        <end position="189"/>
    </location>
</feature>
<reference evidence="10 11" key="1">
    <citation type="journal article" date="2007" name="Proc. Natl. Acad. Sci. U.S.A.">
        <title>Independent sorting-out of thousands of duplicated gene pairs in two yeast species descended from a whole-genome duplication.</title>
        <authorList>
            <person name="Scannell D.R."/>
            <person name="Frank A.C."/>
            <person name="Conant G.C."/>
            <person name="Byrne K.P."/>
            <person name="Woolfit M."/>
            <person name="Wolfe K.H."/>
        </authorList>
    </citation>
    <scope>NUCLEOTIDE SEQUENCE [LARGE SCALE GENOMIC DNA]</scope>
    <source>
        <strain evidence="11">ATCC 22028 / DSM 70294 / BCRC 21397 / CBS 2163 / NBRC 10782 / NRRL Y-8283 / UCD 57-17</strain>
    </source>
</reference>
<evidence type="ECO:0000256" key="8">
    <source>
        <dbReference type="ARBA" id="ARBA00023329"/>
    </source>
</evidence>
<name>A7TJB4_VANPO</name>
<dbReference type="InParanoid" id="A7TJB4"/>
<dbReference type="InterPro" id="IPR037185">
    <property type="entry name" value="EmrE-like"/>
</dbReference>
<dbReference type="eggNOG" id="KOG1443">
    <property type="taxonomic scope" value="Eukaryota"/>
</dbReference>
<keyword evidence="2 9" id="KW-0813">Transport</keyword>
<dbReference type="GO" id="GO:0030659">
    <property type="term" value="C:cytoplasmic vesicle membrane"/>
    <property type="evidence" value="ECO:0007669"/>
    <property type="project" value="UniProtKB-SubCell"/>
</dbReference>
<keyword evidence="3 9" id="KW-0762">Sugar transport</keyword>
<keyword evidence="8 9" id="KW-0968">Cytoplasmic vesicle</keyword>
<gene>
    <name evidence="10" type="ORF">Kpol_1004p60</name>
</gene>
<feature type="transmembrane region" description="Helical" evidence="9">
    <location>
        <begin position="36"/>
        <end position="57"/>
    </location>
</feature>
<dbReference type="Pfam" id="PF08449">
    <property type="entry name" value="UAA"/>
    <property type="match status" value="1"/>
</dbReference>
<dbReference type="GO" id="GO:0000139">
    <property type="term" value="C:Golgi membrane"/>
    <property type="evidence" value="ECO:0007669"/>
    <property type="project" value="UniProtKB-SubCell"/>
</dbReference>
<dbReference type="AlphaFoldDB" id="A7TJB4"/>
<dbReference type="GO" id="GO:0005789">
    <property type="term" value="C:endoplasmic reticulum membrane"/>
    <property type="evidence" value="ECO:0007669"/>
    <property type="project" value="UniProtKB-SubCell"/>
</dbReference>
<evidence type="ECO:0000256" key="6">
    <source>
        <dbReference type="ARBA" id="ARBA00023034"/>
    </source>
</evidence>
<comment type="subunit">
    <text evidence="9">Homooligomer.</text>
</comment>
<dbReference type="GO" id="GO:0055085">
    <property type="term" value="P:transmembrane transport"/>
    <property type="evidence" value="ECO:0007669"/>
    <property type="project" value="InterPro"/>
</dbReference>
<feature type="transmembrane region" description="Helical" evidence="9">
    <location>
        <begin position="110"/>
        <end position="129"/>
    </location>
</feature>
<evidence type="ECO:0000256" key="1">
    <source>
        <dbReference type="ARBA" id="ARBA00004439"/>
    </source>
</evidence>
<feature type="transmembrane region" description="Helical" evidence="9">
    <location>
        <begin position="78"/>
        <end position="98"/>
    </location>
</feature>
<sequence>MTRLLLIFIVGWYICSITLSVYNKWMFDPTKQFHIPYPILVTSFHQFSLWIIAFLYMSLTGIERDKSQTYNSDGTFNWVYYLKFIVPTAVATAGDIGFSNESLEYVPLTVYTIVKSSSIAFVLLFGCIFKLERFHWKLAIIVTVMFTGVVIMVYDPSGNKENAKRRHNILLGSFFVLIGSCLSGLRWVFTQLVLRYNEGNKNYEIVASNEITIETDDTASVEENFEKISEKLHPIHTIYELAPVMAIVLFITSLFLETPFPGLFNLQIFKVLEKTENNEIWHTTALSVFKGILLLVIPGFLVFGMTICEFGILQISKVLTLSVAGIVKEVLTIIFGILILGEKIKGWHCWVGMIIILCDVSYYNYFRYNEKIEEASSSNDNTYNNDDEEENIQFRTVIDYNKKSDQEQDDKLTSAYSIVLDPSSKDIELDDINNDIIDSNIESTEDTLVK</sequence>
<dbReference type="GeneID" id="5545924"/>
<dbReference type="EMBL" id="DS480400">
    <property type="protein sequence ID" value="EDO17683.1"/>
    <property type="molecule type" value="Genomic_DNA"/>
</dbReference>
<dbReference type="InterPro" id="IPR050186">
    <property type="entry name" value="TPT_transporter"/>
</dbReference>
<dbReference type="RefSeq" id="XP_001645541.1">
    <property type="nucleotide sequence ID" value="XM_001645491.1"/>
</dbReference>
<comment type="function">
    <text evidence="9">Involved in the import of GDP-mannose from the cytoplasm into the Golgi lumen.</text>
</comment>
<proteinExistence type="inferred from homology"/>
<evidence type="ECO:0000256" key="5">
    <source>
        <dbReference type="ARBA" id="ARBA00022989"/>
    </source>
</evidence>
<dbReference type="OrthoDB" id="18894at2759"/>
<feature type="transmembrane region" description="Helical" evidence="9">
    <location>
        <begin position="291"/>
        <end position="312"/>
    </location>
</feature>
<dbReference type="OMA" id="WLMKSFP"/>
<dbReference type="HOGENOM" id="CLU_022332_1_1_1"/>
<dbReference type="Proteomes" id="UP000000267">
    <property type="component" value="Unassembled WGS sequence"/>
</dbReference>
<keyword evidence="9" id="KW-0256">Endoplasmic reticulum</keyword>
<dbReference type="FunCoup" id="A7TJB4">
    <property type="interactions" value="703"/>
</dbReference>
<evidence type="ECO:0000256" key="2">
    <source>
        <dbReference type="ARBA" id="ARBA00022448"/>
    </source>
</evidence>
<evidence type="ECO:0000256" key="7">
    <source>
        <dbReference type="ARBA" id="ARBA00023136"/>
    </source>
</evidence>
<feature type="transmembrane region" description="Helical" evidence="9">
    <location>
        <begin position="237"/>
        <end position="256"/>
    </location>
</feature>
<accession>A7TJB4</accession>
<keyword evidence="4 9" id="KW-0812">Transmembrane</keyword>
<comment type="similarity">
    <text evidence="9">Belongs to the TPT transporter family. SLC35D subfamily.</text>
</comment>